<dbReference type="EMBL" id="CP031222">
    <property type="protein sequence ID" value="AXI02313.1"/>
    <property type="molecule type" value="Genomic_DNA"/>
</dbReference>
<dbReference type="Proteomes" id="UP000253940">
    <property type="component" value="Chromosome"/>
</dbReference>
<dbReference type="Pfam" id="PF12680">
    <property type="entry name" value="SnoaL_2"/>
    <property type="match status" value="1"/>
</dbReference>
<keyword evidence="3" id="KW-1185">Reference proteome</keyword>
<dbReference type="Gene3D" id="3.10.450.50">
    <property type="match status" value="1"/>
</dbReference>
<sequence>MNKLDNLLNWYSTMTCQSVSDCHLFYEADAHFKDPFNDVHGIDLIEKIFLHMFETTNNPRFLILETIEQDQQAFVTWLFKFSLKGKDYTIQGGSHLKFGEQGLVTEHRDYWDAAEELLQHLPIIGKPIQWLRRQFEVK</sequence>
<reference evidence="2 3" key="1">
    <citation type="submission" date="2018-07" db="EMBL/GenBank/DDBJ databases">
        <title>Genome sequencing of Moraxellaceae gen. HYN0046.</title>
        <authorList>
            <person name="Kim M."/>
            <person name="Yi H."/>
        </authorList>
    </citation>
    <scope>NUCLEOTIDE SEQUENCE [LARGE SCALE GENOMIC DNA]</scope>
    <source>
        <strain evidence="2 3">HYN0046</strain>
    </source>
</reference>
<evidence type="ECO:0000259" key="1">
    <source>
        <dbReference type="Pfam" id="PF12680"/>
    </source>
</evidence>
<name>A0A345P4V4_9GAMM</name>
<dbReference type="KEGG" id="mbah:HYN46_05350"/>
<dbReference type="InterPro" id="IPR037401">
    <property type="entry name" value="SnoaL-like"/>
</dbReference>
<dbReference type="OrthoDB" id="1115105at2"/>
<feature type="domain" description="SnoaL-like" evidence="1">
    <location>
        <begin position="10"/>
        <end position="107"/>
    </location>
</feature>
<gene>
    <name evidence="2" type="ORF">HYN46_05350</name>
</gene>
<protein>
    <submittedName>
        <fullName evidence="2">Nuclear transport factor 2 family protein</fullName>
    </submittedName>
</protein>
<dbReference type="InterPro" id="IPR032710">
    <property type="entry name" value="NTF2-like_dom_sf"/>
</dbReference>
<evidence type="ECO:0000313" key="3">
    <source>
        <dbReference type="Proteomes" id="UP000253940"/>
    </source>
</evidence>
<organism evidence="2 3">
    <name type="scientific">Aquirhabdus parva</name>
    <dbReference type="NCBI Taxonomy" id="2283318"/>
    <lineage>
        <taxon>Bacteria</taxon>
        <taxon>Pseudomonadati</taxon>
        <taxon>Pseudomonadota</taxon>
        <taxon>Gammaproteobacteria</taxon>
        <taxon>Moraxellales</taxon>
        <taxon>Moraxellaceae</taxon>
        <taxon>Aquirhabdus</taxon>
    </lineage>
</organism>
<proteinExistence type="predicted"/>
<dbReference type="AlphaFoldDB" id="A0A345P4V4"/>
<dbReference type="RefSeq" id="WP_114898423.1">
    <property type="nucleotide sequence ID" value="NZ_CP031222.1"/>
</dbReference>
<evidence type="ECO:0000313" key="2">
    <source>
        <dbReference type="EMBL" id="AXI02313.1"/>
    </source>
</evidence>
<accession>A0A345P4V4</accession>
<dbReference type="SUPFAM" id="SSF54427">
    <property type="entry name" value="NTF2-like"/>
    <property type="match status" value="1"/>
</dbReference>